<organism evidence="2 3">
    <name type="scientific">Ensete ventricosum</name>
    <name type="common">Abyssinian banana</name>
    <name type="synonym">Musa ensete</name>
    <dbReference type="NCBI Taxonomy" id="4639"/>
    <lineage>
        <taxon>Eukaryota</taxon>
        <taxon>Viridiplantae</taxon>
        <taxon>Streptophyta</taxon>
        <taxon>Embryophyta</taxon>
        <taxon>Tracheophyta</taxon>
        <taxon>Spermatophyta</taxon>
        <taxon>Magnoliopsida</taxon>
        <taxon>Liliopsida</taxon>
        <taxon>Zingiberales</taxon>
        <taxon>Musaceae</taxon>
        <taxon>Ensete</taxon>
    </lineage>
</organism>
<dbReference type="AlphaFoldDB" id="A0A426XYA8"/>
<comment type="caution">
    <text evidence="2">The sequence shown here is derived from an EMBL/GenBank/DDBJ whole genome shotgun (WGS) entry which is preliminary data.</text>
</comment>
<feature type="compositionally biased region" description="Basic residues" evidence="1">
    <location>
        <begin position="91"/>
        <end position="104"/>
    </location>
</feature>
<gene>
    <name evidence="2" type="ORF">B296_00037781</name>
</gene>
<protein>
    <submittedName>
        <fullName evidence="2">Uncharacterized protein</fullName>
    </submittedName>
</protein>
<dbReference type="Proteomes" id="UP000287651">
    <property type="component" value="Unassembled WGS sequence"/>
</dbReference>
<name>A0A426XYA8_ENSVE</name>
<evidence type="ECO:0000313" key="3">
    <source>
        <dbReference type="Proteomes" id="UP000287651"/>
    </source>
</evidence>
<evidence type="ECO:0000256" key="1">
    <source>
        <dbReference type="SAM" id="MobiDB-lite"/>
    </source>
</evidence>
<sequence>MSNVPLYLTDEESVLVGWLKDIMTSSWVIRNLTEQWLIEVGLSPASQVAHAPMPVSTIAQSSLAVQEIQAEAIPQKGTEAYRKQPTEGAPHLRKKVKASYHHKSQQGGESSKSHLLKSKEQARAAGEAQTPYP</sequence>
<evidence type="ECO:0000313" key="2">
    <source>
        <dbReference type="EMBL" id="RRT44444.1"/>
    </source>
</evidence>
<reference evidence="2 3" key="1">
    <citation type="journal article" date="2014" name="Agronomy (Basel)">
        <title>A Draft Genome Sequence for Ensete ventricosum, the Drought-Tolerant Tree Against Hunger.</title>
        <authorList>
            <person name="Harrison J."/>
            <person name="Moore K.A."/>
            <person name="Paszkiewicz K."/>
            <person name="Jones T."/>
            <person name="Grant M."/>
            <person name="Ambacheew D."/>
            <person name="Muzemil S."/>
            <person name="Studholme D.J."/>
        </authorList>
    </citation>
    <scope>NUCLEOTIDE SEQUENCE [LARGE SCALE GENOMIC DNA]</scope>
</reference>
<dbReference type="EMBL" id="AMZH03016458">
    <property type="protein sequence ID" value="RRT44444.1"/>
    <property type="molecule type" value="Genomic_DNA"/>
</dbReference>
<feature type="region of interest" description="Disordered" evidence="1">
    <location>
        <begin position="74"/>
        <end position="133"/>
    </location>
</feature>
<accession>A0A426XYA8</accession>
<proteinExistence type="predicted"/>